<dbReference type="PANTHER" id="PTHR36483">
    <property type="entry name" value="OS02G0130700 PROTEIN"/>
    <property type="match status" value="1"/>
</dbReference>
<evidence type="ECO:0000256" key="1">
    <source>
        <dbReference type="SAM" id="SignalP"/>
    </source>
</evidence>
<evidence type="ECO:0000313" key="3">
    <source>
        <dbReference type="Proteomes" id="UP001231189"/>
    </source>
</evidence>
<name>A0AAD8R7D7_LOLMU</name>
<comment type="caution">
    <text evidence="2">The sequence shown here is derived from an EMBL/GenBank/DDBJ whole genome shotgun (WGS) entry which is preliminary data.</text>
</comment>
<dbReference type="EMBL" id="JAUUTY010000006">
    <property type="protein sequence ID" value="KAK1614158.1"/>
    <property type="molecule type" value="Genomic_DNA"/>
</dbReference>
<feature type="chain" id="PRO_5042272215" evidence="1">
    <location>
        <begin position="28"/>
        <end position="119"/>
    </location>
</feature>
<feature type="signal peptide" evidence="1">
    <location>
        <begin position="1"/>
        <end position="27"/>
    </location>
</feature>
<dbReference type="AlphaFoldDB" id="A0AAD8R7D7"/>
<keyword evidence="1" id="KW-0732">Signal</keyword>
<proteinExistence type="predicted"/>
<protein>
    <submittedName>
        <fullName evidence="2">Uncharacterized protein</fullName>
    </submittedName>
</protein>
<accession>A0AAD8R7D7</accession>
<organism evidence="2 3">
    <name type="scientific">Lolium multiflorum</name>
    <name type="common">Italian ryegrass</name>
    <name type="synonym">Lolium perenne subsp. multiflorum</name>
    <dbReference type="NCBI Taxonomy" id="4521"/>
    <lineage>
        <taxon>Eukaryota</taxon>
        <taxon>Viridiplantae</taxon>
        <taxon>Streptophyta</taxon>
        <taxon>Embryophyta</taxon>
        <taxon>Tracheophyta</taxon>
        <taxon>Spermatophyta</taxon>
        <taxon>Magnoliopsida</taxon>
        <taxon>Liliopsida</taxon>
        <taxon>Poales</taxon>
        <taxon>Poaceae</taxon>
        <taxon>BOP clade</taxon>
        <taxon>Pooideae</taxon>
        <taxon>Poodae</taxon>
        <taxon>Poeae</taxon>
        <taxon>Poeae Chloroplast Group 2 (Poeae type)</taxon>
        <taxon>Loliodinae</taxon>
        <taxon>Loliinae</taxon>
        <taxon>Lolium</taxon>
    </lineage>
</organism>
<keyword evidence="3" id="KW-1185">Reference proteome</keyword>
<sequence>MEVKMRAAAIAVLCMFLMLSGQQQAVAAMSKYCECYHGCYTGCRQHMPPWACMVLCVVDCRPNQPGDGDGYSSSSVTSCRKACSLFSSRFSICGSSAALPDSTDAASCVQNCNEKLSLN</sequence>
<dbReference type="PANTHER" id="PTHR36483:SF12">
    <property type="entry name" value="ACIDIC PROTEIN"/>
    <property type="match status" value="1"/>
</dbReference>
<evidence type="ECO:0000313" key="2">
    <source>
        <dbReference type="EMBL" id="KAK1614158.1"/>
    </source>
</evidence>
<gene>
    <name evidence="2" type="ORF">QYE76_019675</name>
</gene>
<reference evidence="2" key="1">
    <citation type="submission" date="2023-07" db="EMBL/GenBank/DDBJ databases">
        <title>A chromosome-level genome assembly of Lolium multiflorum.</title>
        <authorList>
            <person name="Chen Y."/>
            <person name="Copetti D."/>
            <person name="Kolliker R."/>
            <person name="Studer B."/>
        </authorList>
    </citation>
    <scope>NUCLEOTIDE SEQUENCE</scope>
    <source>
        <strain evidence="2">02402/16</strain>
        <tissue evidence="2">Leaf</tissue>
    </source>
</reference>
<dbReference type="Proteomes" id="UP001231189">
    <property type="component" value="Unassembled WGS sequence"/>
</dbReference>